<dbReference type="EMBL" id="MVCE01000003">
    <property type="protein sequence ID" value="PGF33825.1"/>
    <property type="molecule type" value="Genomic_DNA"/>
</dbReference>
<evidence type="ECO:0000313" key="3">
    <source>
        <dbReference type="Proteomes" id="UP000226191"/>
    </source>
</evidence>
<name>A0A2B7JNP1_CUTAC</name>
<evidence type="ECO:0000256" key="1">
    <source>
        <dbReference type="SAM" id="MobiDB-lite"/>
    </source>
</evidence>
<dbReference type="GO" id="GO:0015421">
    <property type="term" value="F:ABC-type oligopeptide transporter activity"/>
    <property type="evidence" value="ECO:0007669"/>
    <property type="project" value="TreeGrafter"/>
</dbReference>
<dbReference type="InterPro" id="IPR027417">
    <property type="entry name" value="P-loop_NTPase"/>
</dbReference>
<dbReference type="AlphaFoldDB" id="A0A2B7JNP1"/>
<sequence>MVQRALGTIPADRTAVIITHRLSTVEIADWVLVLEHSQILENGSPAELEAQGGRYVGLHKPGRSHLPDGDVSEAHPESRRRD</sequence>
<comment type="caution">
    <text evidence="2">The sequence shown here is derived from an EMBL/GenBank/DDBJ whole genome shotgun (WGS) entry which is preliminary data.</text>
</comment>
<keyword evidence="2" id="KW-0547">Nucleotide-binding</keyword>
<reference evidence="2 3" key="1">
    <citation type="submission" date="2017-02" db="EMBL/GenBank/DDBJ databases">
        <title>Prevalence of linear plasmids in Cutibacterium acnes isolates obtained from cancerous prostatic tissue.</title>
        <authorList>
            <person name="Davidsson S."/>
            <person name="Bruggemann H."/>
        </authorList>
    </citation>
    <scope>NUCLEOTIDE SEQUENCE [LARGE SCALE GENOMIC DNA]</scope>
    <source>
        <strain evidence="2 3">11-78</strain>
    </source>
</reference>
<evidence type="ECO:0000313" key="2">
    <source>
        <dbReference type="EMBL" id="PGF33825.1"/>
    </source>
</evidence>
<proteinExistence type="predicted"/>
<dbReference type="OrthoDB" id="9806127at2"/>
<feature type="compositionally biased region" description="Basic and acidic residues" evidence="1">
    <location>
        <begin position="65"/>
        <end position="82"/>
    </location>
</feature>
<dbReference type="Gene3D" id="3.40.50.300">
    <property type="entry name" value="P-loop containing nucleotide triphosphate hydrolases"/>
    <property type="match status" value="1"/>
</dbReference>
<feature type="region of interest" description="Disordered" evidence="1">
    <location>
        <begin position="56"/>
        <end position="82"/>
    </location>
</feature>
<keyword evidence="2" id="KW-0067">ATP-binding</keyword>
<dbReference type="PANTHER" id="PTHR43394:SF14">
    <property type="entry name" value="TRANSPORTER 2, ATP BINDING CASSETTE SUBFAMILY B"/>
    <property type="match status" value="1"/>
</dbReference>
<organism evidence="2 3">
    <name type="scientific">Cutibacterium acnes</name>
    <name type="common">Propionibacterium acnes</name>
    <dbReference type="NCBI Taxonomy" id="1747"/>
    <lineage>
        <taxon>Bacteria</taxon>
        <taxon>Bacillati</taxon>
        <taxon>Actinomycetota</taxon>
        <taxon>Actinomycetes</taxon>
        <taxon>Propionibacteriales</taxon>
        <taxon>Propionibacteriaceae</taxon>
        <taxon>Cutibacterium</taxon>
    </lineage>
</organism>
<dbReference type="GO" id="GO:0005524">
    <property type="term" value="F:ATP binding"/>
    <property type="evidence" value="ECO:0007669"/>
    <property type="project" value="UniProtKB-KW"/>
</dbReference>
<dbReference type="Proteomes" id="UP000226191">
    <property type="component" value="Unassembled WGS sequence"/>
</dbReference>
<dbReference type="RefSeq" id="WP_002516278.1">
    <property type="nucleotide sequence ID" value="NZ_AP019664.1"/>
</dbReference>
<dbReference type="SUPFAM" id="SSF52540">
    <property type="entry name" value="P-loop containing nucleoside triphosphate hydrolases"/>
    <property type="match status" value="1"/>
</dbReference>
<protein>
    <submittedName>
        <fullName evidence="2">ABC transporter ATP-binding protein</fullName>
    </submittedName>
</protein>
<accession>A0A2B7JNP1</accession>
<gene>
    <name evidence="2" type="ORF">B1B09_07900</name>
</gene>
<dbReference type="PANTHER" id="PTHR43394">
    <property type="entry name" value="ATP-DEPENDENT PERMEASE MDL1, MITOCHONDRIAL"/>
    <property type="match status" value="1"/>
</dbReference>
<dbReference type="InterPro" id="IPR039421">
    <property type="entry name" value="Type_1_exporter"/>
</dbReference>
<dbReference type="GeneID" id="92858027"/>